<dbReference type="AlphaFoldDB" id="A0A8J3ZEJ1"/>
<dbReference type="RefSeq" id="WP_204008327.1">
    <property type="nucleotide sequence ID" value="NZ_BOPG01000080.1"/>
</dbReference>
<evidence type="ECO:0000256" key="1">
    <source>
        <dbReference type="SAM" id="MobiDB-lite"/>
    </source>
</evidence>
<proteinExistence type="predicted"/>
<keyword evidence="3" id="KW-1185">Reference proteome</keyword>
<dbReference type="EMBL" id="BOPG01000080">
    <property type="protein sequence ID" value="GIJ62597.1"/>
    <property type="molecule type" value="Genomic_DNA"/>
</dbReference>
<protein>
    <submittedName>
        <fullName evidence="2">Uncharacterized protein</fullName>
    </submittedName>
</protein>
<comment type="caution">
    <text evidence="2">The sequence shown here is derived from an EMBL/GenBank/DDBJ whole genome shotgun (WGS) entry which is preliminary data.</text>
</comment>
<feature type="region of interest" description="Disordered" evidence="1">
    <location>
        <begin position="13"/>
        <end position="66"/>
    </location>
</feature>
<sequence>MSRVDRELRYLHPNEIRDHPWPEHDNVSRVIPDDGDDGDGAGGAGVREPRDPLPRGGRGAAERPGS</sequence>
<feature type="compositionally biased region" description="Basic and acidic residues" evidence="1">
    <location>
        <begin position="13"/>
        <end position="27"/>
    </location>
</feature>
<organism evidence="2 3">
    <name type="scientific">Virgisporangium aurantiacum</name>
    <dbReference type="NCBI Taxonomy" id="175570"/>
    <lineage>
        <taxon>Bacteria</taxon>
        <taxon>Bacillati</taxon>
        <taxon>Actinomycetota</taxon>
        <taxon>Actinomycetes</taxon>
        <taxon>Micromonosporales</taxon>
        <taxon>Micromonosporaceae</taxon>
        <taxon>Virgisporangium</taxon>
    </lineage>
</organism>
<name>A0A8J3ZEJ1_9ACTN</name>
<gene>
    <name evidence="2" type="ORF">Vau01_101130</name>
</gene>
<dbReference type="Proteomes" id="UP000612585">
    <property type="component" value="Unassembled WGS sequence"/>
</dbReference>
<evidence type="ECO:0000313" key="2">
    <source>
        <dbReference type="EMBL" id="GIJ62597.1"/>
    </source>
</evidence>
<reference evidence="2" key="1">
    <citation type="submission" date="2021-01" db="EMBL/GenBank/DDBJ databases">
        <title>Whole genome shotgun sequence of Virgisporangium aurantiacum NBRC 16421.</title>
        <authorList>
            <person name="Komaki H."/>
            <person name="Tamura T."/>
        </authorList>
    </citation>
    <scope>NUCLEOTIDE SEQUENCE</scope>
    <source>
        <strain evidence="2">NBRC 16421</strain>
    </source>
</reference>
<accession>A0A8J3ZEJ1</accession>
<evidence type="ECO:0000313" key="3">
    <source>
        <dbReference type="Proteomes" id="UP000612585"/>
    </source>
</evidence>